<evidence type="ECO:0000256" key="1">
    <source>
        <dbReference type="SAM" id="MobiDB-lite"/>
    </source>
</evidence>
<feature type="region of interest" description="Disordered" evidence="1">
    <location>
        <begin position="48"/>
        <end position="80"/>
    </location>
</feature>
<dbReference type="Proteomes" id="UP000825729">
    <property type="component" value="Unassembled WGS sequence"/>
</dbReference>
<dbReference type="AlphaFoldDB" id="A0AAV7E535"/>
<keyword evidence="3" id="KW-1185">Reference proteome</keyword>
<name>A0AAV7E535_ARIFI</name>
<comment type="caution">
    <text evidence="2">The sequence shown here is derived from an EMBL/GenBank/DDBJ whole genome shotgun (WGS) entry which is preliminary data.</text>
</comment>
<sequence>MAGSLQKQPSMNGRDLVCDAYAERLEGGGMIRIRFLEDGFPEWHQPGKLKARKIKKKMRSICHRGRDRSKEPAGRERQKKIGGLLRTRICWSGKGRNARRNGTVRERRSRVNGSARVR</sequence>
<accession>A0AAV7E535</accession>
<protein>
    <submittedName>
        <fullName evidence="2">Uncharacterized protein</fullName>
    </submittedName>
</protein>
<feature type="compositionally biased region" description="Basic residues" evidence="1">
    <location>
        <begin position="48"/>
        <end position="67"/>
    </location>
</feature>
<proteinExistence type="predicted"/>
<gene>
    <name evidence="2" type="ORF">H6P81_014570</name>
</gene>
<evidence type="ECO:0000313" key="3">
    <source>
        <dbReference type="Proteomes" id="UP000825729"/>
    </source>
</evidence>
<evidence type="ECO:0000313" key="2">
    <source>
        <dbReference type="EMBL" id="KAG9443230.1"/>
    </source>
</evidence>
<organism evidence="2 3">
    <name type="scientific">Aristolochia fimbriata</name>
    <name type="common">White veined hardy Dutchman's pipe vine</name>
    <dbReference type="NCBI Taxonomy" id="158543"/>
    <lineage>
        <taxon>Eukaryota</taxon>
        <taxon>Viridiplantae</taxon>
        <taxon>Streptophyta</taxon>
        <taxon>Embryophyta</taxon>
        <taxon>Tracheophyta</taxon>
        <taxon>Spermatophyta</taxon>
        <taxon>Magnoliopsida</taxon>
        <taxon>Magnoliidae</taxon>
        <taxon>Piperales</taxon>
        <taxon>Aristolochiaceae</taxon>
        <taxon>Aristolochia</taxon>
    </lineage>
</organism>
<feature type="region of interest" description="Disordered" evidence="1">
    <location>
        <begin position="93"/>
        <end position="118"/>
    </location>
</feature>
<dbReference type="EMBL" id="JAINDJ010000006">
    <property type="protein sequence ID" value="KAG9443230.1"/>
    <property type="molecule type" value="Genomic_DNA"/>
</dbReference>
<reference evidence="2 3" key="1">
    <citation type="submission" date="2021-07" db="EMBL/GenBank/DDBJ databases">
        <title>The Aristolochia fimbriata genome: insights into angiosperm evolution, floral development and chemical biosynthesis.</title>
        <authorList>
            <person name="Jiao Y."/>
        </authorList>
    </citation>
    <scope>NUCLEOTIDE SEQUENCE [LARGE SCALE GENOMIC DNA]</scope>
    <source>
        <strain evidence="2">IBCAS-2021</strain>
        <tissue evidence="2">Leaf</tissue>
    </source>
</reference>